<feature type="region of interest" description="Disordered" evidence="1">
    <location>
        <begin position="413"/>
        <end position="480"/>
    </location>
</feature>
<feature type="compositionally biased region" description="Basic and acidic residues" evidence="1">
    <location>
        <begin position="628"/>
        <end position="684"/>
    </location>
</feature>
<feature type="transmembrane region" description="Helical" evidence="2">
    <location>
        <begin position="1419"/>
        <end position="1450"/>
    </location>
</feature>
<feature type="region of interest" description="Disordered" evidence="1">
    <location>
        <begin position="497"/>
        <end position="544"/>
    </location>
</feature>
<dbReference type="RefSeq" id="XP_029221092.1">
    <property type="nucleotide sequence ID" value="XM_029362127.1"/>
</dbReference>
<feature type="compositionally biased region" description="Basic and acidic residues" evidence="1">
    <location>
        <begin position="1574"/>
        <end position="1596"/>
    </location>
</feature>
<feature type="transmembrane region" description="Helical" evidence="2">
    <location>
        <begin position="1385"/>
        <end position="1413"/>
    </location>
</feature>
<dbReference type="EMBL" id="NWUJ01000002">
    <property type="protein sequence ID" value="PFH37083.1"/>
    <property type="molecule type" value="Genomic_DNA"/>
</dbReference>
<feature type="compositionally biased region" description="Basic residues" evidence="1">
    <location>
        <begin position="938"/>
        <end position="954"/>
    </location>
</feature>
<feature type="region of interest" description="Disordered" evidence="1">
    <location>
        <begin position="767"/>
        <end position="792"/>
    </location>
</feature>
<organism evidence="3 4">
    <name type="scientific">Besnoitia besnoiti</name>
    <name type="common">Apicomplexan protozoan</name>
    <dbReference type="NCBI Taxonomy" id="94643"/>
    <lineage>
        <taxon>Eukaryota</taxon>
        <taxon>Sar</taxon>
        <taxon>Alveolata</taxon>
        <taxon>Apicomplexa</taxon>
        <taxon>Conoidasida</taxon>
        <taxon>Coccidia</taxon>
        <taxon>Eucoccidiorida</taxon>
        <taxon>Eimeriorina</taxon>
        <taxon>Sarcocystidae</taxon>
        <taxon>Besnoitia</taxon>
    </lineage>
</organism>
<feature type="region of interest" description="Disordered" evidence="1">
    <location>
        <begin position="1353"/>
        <end position="1374"/>
    </location>
</feature>
<evidence type="ECO:0000256" key="2">
    <source>
        <dbReference type="SAM" id="Phobius"/>
    </source>
</evidence>
<feature type="compositionally biased region" description="Low complexity" evidence="1">
    <location>
        <begin position="903"/>
        <end position="933"/>
    </location>
</feature>
<feature type="region of interest" description="Disordered" evidence="1">
    <location>
        <begin position="1"/>
        <end position="86"/>
    </location>
</feature>
<feature type="compositionally biased region" description="Basic and acidic residues" evidence="1">
    <location>
        <begin position="423"/>
        <end position="472"/>
    </location>
</feature>
<feature type="compositionally biased region" description="Basic and acidic residues" evidence="1">
    <location>
        <begin position="1355"/>
        <end position="1374"/>
    </location>
</feature>
<protein>
    <recommendedName>
        <fullName evidence="5">Transmembrane protein</fullName>
    </recommendedName>
</protein>
<evidence type="ECO:0008006" key="5">
    <source>
        <dbReference type="Google" id="ProtNLM"/>
    </source>
</evidence>
<keyword evidence="2" id="KW-1133">Transmembrane helix</keyword>
<reference evidence="3 4" key="1">
    <citation type="submission" date="2017-09" db="EMBL/GenBank/DDBJ databases">
        <title>Genome sequencing of Besnoitia besnoiti strain Bb-Ger1.</title>
        <authorList>
            <person name="Schares G."/>
            <person name="Venepally P."/>
            <person name="Lorenzi H.A."/>
        </authorList>
    </citation>
    <scope>NUCLEOTIDE SEQUENCE [LARGE SCALE GENOMIC DNA]</scope>
    <source>
        <strain evidence="3 4">Bb-Ger1</strain>
    </source>
</reference>
<keyword evidence="4" id="KW-1185">Reference proteome</keyword>
<feature type="compositionally biased region" description="Acidic residues" evidence="1">
    <location>
        <begin position="1638"/>
        <end position="1653"/>
    </location>
</feature>
<comment type="caution">
    <text evidence="3">The sequence shown here is derived from an EMBL/GenBank/DDBJ whole genome shotgun (WGS) entry which is preliminary data.</text>
</comment>
<feature type="region of interest" description="Disordered" evidence="1">
    <location>
        <begin position="363"/>
        <end position="384"/>
    </location>
</feature>
<feature type="compositionally biased region" description="Basic and acidic residues" evidence="1">
    <location>
        <begin position="842"/>
        <end position="866"/>
    </location>
</feature>
<dbReference type="VEuPathDB" id="ToxoDB:BESB_035410"/>
<keyword evidence="2" id="KW-0812">Transmembrane</keyword>
<proteinExistence type="predicted"/>
<feature type="region of interest" description="Disordered" evidence="1">
    <location>
        <begin position="836"/>
        <end position="972"/>
    </location>
</feature>
<feature type="region of interest" description="Disordered" evidence="1">
    <location>
        <begin position="1547"/>
        <end position="1653"/>
    </location>
</feature>
<dbReference type="OrthoDB" id="10486957at2759"/>
<dbReference type="Proteomes" id="UP000224006">
    <property type="component" value="Chromosome II"/>
</dbReference>
<dbReference type="KEGG" id="bbes:BESB_035410"/>
<name>A0A2A9MMP4_BESBE</name>
<evidence type="ECO:0000256" key="1">
    <source>
        <dbReference type="SAM" id="MobiDB-lite"/>
    </source>
</evidence>
<keyword evidence="2" id="KW-0472">Membrane</keyword>
<gene>
    <name evidence="3" type="ORF">BESB_035410</name>
</gene>
<feature type="compositionally biased region" description="Low complexity" evidence="1">
    <location>
        <begin position="413"/>
        <end position="422"/>
    </location>
</feature>
<feature type="compositionally biased region" description="Basic and acidic residues" evidence="1">
    <location>
        <begin position="42"/>
        <end position="54"/>
    </location>
</feature>
<feature type="compositionally biased region" description="Acidic residues" evidence="1">
    <location>
        <begin position="1606"/>
        <end position="1617"/>
    </location>
</feature>
<feature type="compositionally biased region" description="Basic and acidic residues" evidence="1">
    <location>
        <begin position="1"/>
        <end position="28"/>
    </location>
</feature>
<feature type="compositionally biased region" description="Low complexity" evidence="1">
    <location>
        <begin position="498"/>
        <end position="539"/>
    </location>
</feature>
<feature type="compositionally biased region" description="Low complexity" evidence="1">
    <location>
        <begin position="959"/>
        <end position="972"/>
    </location>
</feature>
<feature type="region of interest" description="Disordered" evidence="1">
    <location>
        <begin position="611"/>
        <end position="742"/>
    </location>
</feature>
<feature type="compositionally biased region" description="Low complexity" evidence="1">
    <location>
        <begin position="70"/>
        <end position="83"/>
    </location>
</feature>
<feature type="compositionally biased region" description="Basic and acidic residues" evidence="1">
    <location>
        <begin position="769"/>
        <end position="791"/>
    </location>
</feature>
<accession>A0A2A9MMP4</accession>
<sequence>MSAQTHPREALAEAADGHSGEPEQERGPHFLRPSSFAYCSPDARRDTAHKDLLEPHSGATGRESRPPPSLTSCSSSSSPSMPRLRYRLLDPAREVVTRPSSAFAAGASASKYHASHSPADASDGVVERATTDISSFPSFTSGSAALSSSPAPTYCRRVVRVRDGSHERFGDHRGTDGKPTFSAACTPGPPAAAWSASPPFRVAQTRAEEELSRRILAPLPAPVRDALCAPDSGRDAALPSASASVPVQSLAAPTLVSLYSLGAVCTPHHAERGSARLLPSSFVTSSCSRSRQQSVLPAFSSPVLGLVPSSGRYSPSRSARASGFAVCSPQSEDLAPTVRCSDATAAGVCESDEEAAASSFPTLVKADLRGPSPPAPPWPTDERSVSPYAVHASFSSSSSPLSSVSFPAEAASSSVSFAPPVVRESRGQEDSRRAEGGRPAEAPPEKEEPVNLHLRGNDPHSWSEKGNLKTETMEGAGGRLRTSARLHERYAEGPFFRSHSPQLSSPPCSLSPFLSSLAPPSPPSSSHLPSSPSSRQSSLTHLAEERSLAPRAAPLAFQNALLVASAGLSSSLSLSSLASFACASSAESADSRQISQADPSREVSFRAACAADSTTSSVGCEPTTEKASSGEETRRSAERREKETRTQGDTARKEAVRPEEMAAARTQRGDRRSRADKRDSDARARTPLGGQRAAQRPGGRRGEEEGAWRGVKGAIADQEEFDQGGDNGMLVRGHGAGGDKDDGTAAIPSFVYRHSLENFPLARQGSVLEGRREERDDGKCREDRQGEDPKRRLSSAVFMASADELFAWQTNEAASARFSALSHPFQRLRGASLLPAVRRSKRGEESSRDAGQGDRAGDGEKARESSSCEESSTPRAFFLRPRRERNAARPAQAPEESEPQWQPPRVSSPVSSCRLSSSSAATPPPASSGTSLTCRGLSSRRAKPQTPSRFRRHSPAAVAPASRFSSPTSASSADRHVKVTYDAWQVTSGRGELEPREALRRFTFSRLLPSRGRPCSPAARGVGVFPAYPVASSLGSSAGVARGADAAAKRLEEDLLLEEPKGRAWRLRERGWLSRLRRSKPDGLKATPIERESPREERALCELTPTPPLETRRRALREEKEKREMTVLKRAFLGLVVVCLIRRILLCVYVSPGLPAVSPHASAAVSAGSTPPSSAPVDEALDDQFQRLMKVLAAEFPQYRHRLPLDAAPASSLFPASLFASPPSSAFSPESQWLPRPEETPRCEASVWSWLSEFAWNLVLRFSSRRGSRQLFAAEGLDEGEARREADIFAEVASTRLSPDAWSEIPASSASLWASSPSSSSDGTSFISRLGAAFSGDSGSPALSEFSLFASNAEPETKAEAERAEGDDRREQHYRSWRARTPKTAPLVAIASLLLFILRCWGCCFRFGFAWVVVPPFAFLFRVILSLLVRLSLSFVFIAAAFLGVGYVLLDRLGSFLADSARRKARADAAPVAVELHRKSISLRTETRGERRIFDAVLAGVERETSSADSAASLAYAVRLCVSAAQPLLPVASSLVFGAVASLASRERLRSARGNPPEYVEESGDGGEAASAAQEERRAGEDSTAKKEKAGAKGQEESENGGRGLDEEDKRDEEDADAWAGKADEERRRRDTFGLADEGQDGDEPEEEEEERD</sequence>
<evidence type="ECO:0000313" key="3">
    <source>
        <dbReference type="EMBL" id="PFH37083.1"/>
    </source>
</evidence>
<evidence type="ECO:0000313" key="4">
    <source>
        <dbReference type="Proteomes" id="UP000224006"/>
    </source>
</evidence>
<feature type="compositionally biased region" description="Basic and acidic residues" evidence="1">
    <location>
        <begin position="1622"/>
        <end position="1632"/>
    </location>
</feature>
<dbReference type="GeneID" id="40308522"/>